<accession>A0A9P4IGJ2</accession>
<dbReference type="OrthoDB" id="10257049at2759"/>
<keyword evidence="7" id="KW-1185">Reference proteome</keyword>
<dbReference type="EMBL" id="ML978123">
    <property type="protein sequence ID" value="KAF2101180.1"/>
    <property type="molecule type" value="Genomic_DNA"/>
</dbReference>
<evidence type="ECO:0000256" key="2">
    <source>
        <dbReference type="ARBA" id="ARBA00011245"/>
    </source>
</evidence>
<dbReference type="InterPro" id="IPR011032">
    <property type="entry name" value="GroES-like_sf"/>
</dbReference>
<feature type="domain" description="Enoyl reductase (ER)" evidence="5">
    <location>
        <begin position="34"/>
        <end position="364"/>
    </location>
</feature>
<evidence type="ECO:0000259" key="5">
    <source>
        <dbReference type="SMART" id="SM00829"/>
    </source>
</evidence>
<dbReference type="Gene3D" id="3.40.50.720">
    <property type="entry name" value="NAD(P)-binding Rossmann-like Domain"/>
    <property type="match status" value="1"/>
</dbReference>
<organism evidence="6 7">
    <name type="scientific">Rhizodiscina lignyota</name>
    <dbReference type="NCBI Taxonomy" id="1504668"/>
    <lineage>
        <taxon>Eukaryota</taxon>
        <taxon>Fungi</taxon>
        <taxon>Dikarya</taxon>
        <taxon>Ascomycota</taxon>
        <taxon>Pezizomycotina</taxon>
        <taxon>Dothideomycetes</taxon>
        <taxon>Pleosporomycetidae</taxon>
        <taxon>Aulographales</taxon>
        <taxon>Rhizodiscinaceae</taxon>
        <taxon>Rhizodiscina</taxon>
    </lineage>
</organism>
<protein>
    <submittedName>
        <fullName evidence="6">Zinc-binding oxidoreductase-like protein CipB</fullName>
    </submittedName>
</protein>
<comment type="similarity">
    <text evidence="1">Belongs to the zinc-containing alcohol dehydrogenase family.</text>
</comment>
<evidence type="ECO:0000256" key="1">
    <source>
        <dbReference type="ARBA" id="ARBA00008072"/>
    </source>
</evidence>
<dbReference type="SUPFAM" id="SSF51735">
    <property type="entry name" value="NAD(P)-binding Rossmann-fold domains"/>
    <property type="match status" value="1"/>
</dbReference>
<comment type="caution">
    <text evidence="6">The sequence shown here is derived from an EMBL/GenBank/DDBJ whole genome shotgun (WGS) entry which is preliminary data.</text>
</comment>
<dbReference type="Proteomes" id="UP000799772">
    <property type="component" value="Unassembled WGS sequence"/>
</dbReference>
<sequence length="366" mass="39248">MSSLVKKLKDTVTGHSDTSSRNSRHRAAVLYYKGEHLKIESRKTPAPGPNDILIEVKAIALNPIDYYQRDMGFALSSYPVVIGSDIGGIVTSHGSSVPSSAPKPGTRVAAFAPTFHLQGEPDRGAFQEKALIPASLVTPIPDKMSFDEAAMMGMAIVTAWTGWWAIGMPLETDPSMYATDKKALLVWGGSSSVGSAAVQTARWMGYTVYATASEKNHEYLKSLGARDVFDYKKKDVVDSIIKTAKADGVRIDYAYDTAGASAQITEVLKASKGGRIAKVAEAVPLSGNEAKVDGVDVTFVTASQDEKERDAMFSFIMNKWLTDKLALGEFVPSPHLEVIEGGLDALNKGLDKLKAGVSGTKLVVEL</sequence>
<dbReference type="InterPro" id="IPR013149">
    <property type="entry name" value="ADH-like_C"/>
</dbReference>
<dbReference type="Gene3D" id="3.90.180.10">
    <property type="entry name" value="Medium-chain alcohol dehydrogenases, catalytic domain"/>
    <property type="match status" value="1"/>
</dbReference>
<evidence type="ECO:0000256" key="3">
    <source>
        <dbReference type="ARBA" id="ARBA00023002"/>
    </source>
</evidence>
<keyword evidence="3" id="KW-0560">Oxidoreductase</keyword>
<evidence type="ECO:0000313" key="6">
    <source>
        <dbReference type="EMBL" id="KAF2101180.1"/>
    </source>
</evidence>
<dbReference type="PANTHER" id="PTHR45348:SF2">
    <property type="entry name" value="ZINC-TYPE ALCOHOL DEHYDROGENASE-LIKE PROTEIN C2E1P3.01"/>
    <property type="match status" value="1"/>
</dbReference>
<name>A0A9P4IGJ2_9PEZI</name>
<gene>
    <name evidence="6" type="ORF">NA57DRAFT_35698</name>
</gene>
<dbReference type="CDD" id="cd08249">
    <property type="entry name" value="enoyl_reductase_like"/>
    <property type="match status" value="1"/>
</dbReference>
<dbReference type="InterPro" id="IPR036291">
    <property type="entry name" value="NAD(P)-bd_dom_sf"/>
</dbReference>
<evidence type="ECO:0000313" key="7">
    <source>
        <dbReference type="Proteomes" id="UP000799772"/>
    </source>
</evidence>
<dbReference type="AlphaFoldDB" id="A0A9P4IGJ2"/>
<dbReference type="SMART" id="SM00829">
    <property type="entry name" value="PKS_ER"/>
    <property type="match status" value="1"/>
</dbReference>
<dbReference type="InterPro" id="IPR047122">
    <property type="entry name" value="Trans-enoyl_RdTase-like"/>
</dbReference>
<reference evidence="6" key="1">
    <citation type="journal article" date="2020" name="Stud. Mycol.">
        <title>101 Dothideomycetes genomes: a test case for predicting lifestyles and emergence of pathogens.</title>
        <authorList>
            <person name="Haridas S."/>
            <person name="Albert R."/>
            <person name="Binder M."/>
            <person name="Bloem J."/>
            <person name="Labutti K."/>
            <person name="Salamov A."/>
            <person name="Andreopoulos B."/>
            <person name="Baker S."/>
            <person name="Barry K."/>
            <person name="Bills G."/>
            <person name="Bluhm B."/>
            <person name="Cannon C."/>
            <person name="Castanera R."/>
            <person name="Culley D."/>
            <person name="Daum C."/>
            <person name="Ezra D."/>
            <person name="Gonzalez J."/>
            <person name="Henrissat B."/>
            <person name="Kuo A."/>
            <person name="Liang C."/>
            <person name="Lipzen A."/>
            <person name="Lutzoni F."/>
            <person name="Magnuson J."/>
            <person name="Mondo S."/>
            <person name="Nolan M."/>
            <person name="Ohm R."/>
            <person name="Pangilinan J."/>
            <person name="Park H.-J."/>
            <person name="Ramirez L."/>
            <person name="Alfaro M."/>
            <person name="Sun H."/>
            <person name="Tritt A."/>
            <person name="Yoshinaga Y."/>
            <person name="Zwiers L.-H."/>
            <person name="Turgeon B."/>
            <person name="Goodwin S."/>
            <person name="Spatafora J."/>
            <person name="Crous P."/>
            <person name="Grigoriev I."/>
        </authorList>
    </citation>
    <scope>NUCLEOTIDE SEQUENCE</scope>
    <source>
        <strain evidence="6">CBS 133067</strain>
    </source>
</reference>
<evidence type="ECO:0000256" key="4">
    <source>
        <dbReference type="SAM" id="MobiDB-lite"/>
    </source>
</evidence>
<dbReference type="GO" id="GO:0016651">
    <property type="term" value="F:oxidoreductase activity, acting on NAD(P)H"/>
    <property type="evidence" value="ECO:0007669"/>
    <property type="project" value="InterPro"/>
</dbReference>
<dbReference type="InterPro" id="IPR013154">
    <property type="entry name" value="ADH-like_N"/>
</dbReference>
<feature type="region of interest" description="Disordered" evidence="4">
    <location>
        <begin position="1"/>
        <end position="25"/>
    </location>
</feature>
<comment type="subunit">
    <text evidence="2">Monomer.</text>
</comment>
<dbReference type="InterPro" id="IPR020843">
    <property type="entry name" value="ER"/>
</dbReference>
<proteinExistence type="inferred from homology"/>
<dbReference type="Pfam" id="PF00107">
    <property type="entry name" value="ADH_zinc_N"/>
    <property type="match status" value="1"/>
</dbReference>
<dbReference type="PANTHER" id="PTHR45348">
    <property type="entry name" value="HYPOTHETICAL OXIDOREDUCTASE (EUROFUNG)"/>
    <property type="match status" value="1"/>
</dbReference>
<dbReference type="Pfam" id="PF08240">
    <property type="entry name" value="ADH_N"/>
    <property type="match status" value="1"/>
</dbReference>
<dbReference type="SUPFAM" id="SSF50129">
    <property type="entry name" value="GroES-like"/>
    <property type="match status" value="1"/>
</dbReference>